<dbReference type="EMBL" id="QDKM01000012">
    <property type="protein sequence ID" value="PVH27521.1"/>
    <property type="molecule type" value="Genomic_DNA"/>
</dbReference>
<dbReference type="InterPro" id="IPR001343">
    <property type="entry name" value="Hemolysn_Ca-bd"/>
</dbReference>
<comment type="caution">
    <text evidence="3">The sequence shown here is derived from an EMBL/GenBank/DDBJ whole genome shotgun (WGS) entry which is preliminary data.</text>
</comment>
<organism evidence="3 4">
    <name type="scientific">Pararhodobacter oceanensis</name>
    <dbReference type="NCBI Taxonomy" id="2172121"/>
    <lineage>
        <taxon>Bacteria</taxon>
        <taxon>Pseudomonadati</taxon>
        <taxon>Pseudomonadota</taxon>
        <taxon>Alphaproteobacteria</taxon>
        <taxon>Rhodobacterales</taxon>
        <taxon>Paracoccaceae</taxon>
        <taxon>Pararhodobacter</taxon>
    </lineage>
</organism>
<dbReference type="Pfam" id="PF13403">
    <property type="entry name" value="Hint_2"/>
    <property type="match status" value="1"/>
</dbReference>
<evidence type="ECO:0000313" key="3">
    <source>
        <dbReference type="EMBL" id="PVH27521.1"/>
    </source>
</evidence>
<dbReference type="Proteomes" id="UP000245911">
    <property type="component" value="Unassembled WGS sequence"/>
</dbReference>
<dbReference type="InterPro" id="IPR018511">
    <property type="entry name" value="Hemolysin-typ_Ca-bd_CS"/>
</dbReference>
<dbReference type="SUPFAM" id="SSF51294">
    <property type="entry name" value="Hedgehog/intein (Hint) domain"/>
    <property type="match status" value="1"/>
</dbReference>
<gene>
    <name evidence="3" type="ORF">DDE20_17280</name>
</gene>
<feature type="domain" description="Hedgehog/Intein (Hint)" evidence="2">
    <location>
        <begin position="288"/>
        <end position="433"/>
    </location>
</feature>
<evidence type="ECO:0000259" key="2">
    <source>
        <dbReference type="Pfam" id="PF13403"/>
    </source>
</evidence>
<accession>A0A2T8HPZ5</accession>
<reference evidence="3 4" key="1">
    <citation type="submission" date="2018-04" db="EMBL/GenBank/DDBJ databases">
        <title>Pararhodobacter oceanense sp. nov., isolated from marine intertidal sediment.</title>
        <authorList>
            <person name="Wang X.-L."/>
            <person name="Du Z.-J."/>
        </authorList>
    </citation>
    <scope>NUCLEOTIDE SEQUENCE [LARGE SCALE GENOMIC DNA]</scope>
    <source>
        <strain evidence="3 4">AM505</strain>
    </source>
</reference>
<protein>
    <recommendedName>
        <fullName evidence="2">Hedgehog/Intein (Hint) domain-containing protein</fullName>
    </recommendedName>
</protein>
<name>A0A2T8HPZ5_9RHOB</name>
<dbReference type="InterPro" id="IPR011049">
    <property type="entry name" value="Serralysin-like_metalloprot_C"/>
</dbReference>
<evidence type="ECO:0000256" key="1">
    <source>
        <dbReference type="SAM" id="MobiDB-lite"/>
    </source>
</evidence>
<dbReference type="Pfam" id="PF00353">
    <property type="entry name" value="HemolysinCabind"/>
    <property type="match status" value="2"/>
</dbReference>
<dbReference type="GO" id="GO:0005509">
    <property type="term" value="F:calcium ion binding"/>
    <property type="evidence" value="ECO:0007669"/>
    <property type="project" value="InterPro"/>
</dbReference>
<dbReference type="Gene3D" id="2.170.16.10">
    <property type="entry name" value="Hedgehog/Intein (Hint) domain"/>
    <property type="match status" value="1"/>
</dbReference>
<evidence type="ECO:0000313" key="4">
    <source>
        <dbReference type="Proteomes" id="UP000245911"/>
    </source>
</evidence>
<sequence length="486" mass="50763">MIPTLTRPSGPGVVDGTAGADSIDNDYVDAQGDRLSDDGVLVWGDDGDDHIYDGAGDDQLWGGGGDDSLYSRLSYDGAVNGDDTLIGGAGDDYLIGSGGADLLFGDDPDLDTGPGGDDDFKLLDGDITAIGGGGHDDFLIDHHYGGTPQPISGDQHVYGGEDGAPGSPDSEDRLIIATDPSGAAPMNSLLTITGDEQGVLEYNGRSVAFHEIERVELGGGDDRVVVEAGATMTIVGGGGKDTLVLPDPVEGDPATQYELTLSGGSGKSGTLSFGDGSVLKFYQFEHIICFAAGSLIDTDQGPKPVEALQVGDHVLTRDEGYQPLVWTGARALSAADLAQNPQAAPVRFRAGSLGPDTPVQDLTVSPRHRMLIEGASADLMFGARQVLVTTEDLLALPLVDRIFEGPVTYVHVMCARHQILRANGAWSESFQPSDAVLDECDAQTRAELLALFPQLSQLSQFSQPAARPVLTAPEAQALLSASFPMR</sequence>
<proteinExistence type="predicted"/>
<keyword evidence="4" id="KW-1185">Reference proteome</keyword>
<dbReference type="SUPFAM" id="SSF51120">
    <property type="entry name" value="beta-Roll"/>
    <property type="match status" value="1"/>
</dbReference>
<feature type="region of interest" description="Disordered" evidence="1">
    <location>
        <begin position="1"/>
        <end position="20"/>
    </location>
</feature>
<dbReference type="PROSITE" id="PS00330">
    <property type="entry name" value="HEMOLYSIN_CALCIUM"/>
    <property type="match status" value="1"/>
</dbReference>
<dbReference type="PRINTS" id="PR00313">
    <property type="entry name" value="CABNDNGRPT"/>
</dbReference>
<dbReference type="AlphaFoldDB" id="A0A2T8HPZ5"/>
<dbReference type="InterPro" id="IPR028992">
    <property type="entry name" value="Hedgehog/Intein_dom"/>
</dbReference>
<dbReference type="InterPro" id="IPR036844">
    <property type="entry name" value="Hint_dom_sf"/>
</dbReference>